<protein>
    <recommendedName>
        <fullName evidence="3">Anti-sigma factor NepR domain-containing protein</fullName>
    </recommendedName>
</protein>
<organism evidence="1 2">
    <name type="scientific">Sphingomonas aquatilis</name>
    <dbReference type="NCBI Taxonomy" id="93063"/>
    <lineage>
        <taxon>Bacteria</taxon>
        <taxon>Pseudomonadati</taxon>
        <taxon>Pseudomonadota</taxon>
        <taxon>Alphaproteobacteria</taxon>
        <taxon>Sphingomonadales</taxon>
        <taxon>Sphingomonadaceae</taxon>
        <taxon>Sphingomonas</taxon>
    </lineage>
</organism>
<sequence>MNADAHPVEKSRQGDYVVRRPRSTDALGHSLRGAFGSPGIPDDFAVLLKRIDSATH</sequence>
<gene>
    <name evidence="1" type="ORF">GGR47_002068</name>
</gene>
<dbReference type="AlphaFoldDB" id="A0AAW3TS74"/>
<evidence type="ECO:0000313" key="1">
    <source>
        <dbReference type="EMBL" id="MBB3875827.1"/>
    </source>
</evidence>
<dbReference type="EMBL" id="JACIDB010000003">
    <property type="protein sequence ID" value="MBB3875827.1"/>
    <property type="molecule type" value="Genomic_DNA"/>
</dbReference>
<keyword evidence="2" id="KW-1185">Reference proteome</keyword>
<dbReference type="Proteomes" id="UP000528945">
    <property type="component" value="Unassembled WGS sequence"/>
</dbReference>
<name>A0AAW3TS74_9SPHN</name>
<accession>A0AAW3TS74</accession>
<dbReference type="RefSeq" id="WP_167509764.1">
    <property type="nucleotide sequence ID" value="NZ_JACIDB010000003.1"/>
</dbReference>
<proteinExistence type="predicted"/>
<reference evidence="1 2" key="1">
    <citation type="submission" date="2020-08" db="EMBL/GenBank/DDBJ databases">
        <title>Genomic Encyclopedia of Type Strains, Phase IV (KMG-IV): sequencing the most valuable type-strain genomes for metagenomic binning, comparative biology and taxonomic classification.</title>
        <authorList>
            <person name="Goeker M."/>
        </authorList>
    </citation>
    <scope>NUCLEOTIDE SEQUENCE [LARGE SCALE GENOMIC DNA]</scope>
    <source>
        <strain evidence="1 2">DSM 15581</strain>
    </source>
</reference>
<evidence type="ECO:0000313" key="2">
    <source>
        <dbReference type="Proteomes" id="UP000528945"/>
    </source>
</evidence>
<evidence type="ECO:0008006" key="3">
    <source>
        <dbReference type="Google" id="ProtNLM"/>
    </source>
</evidence>
<comment type="caution">
    <text evidence="1">The sequence shown here is derived from an EMBL/GenBank/DDBJ whole genome shotgun (WGS) entry which is preliminary data.</text>
</comment>